<evidence type="ECO:0000313" key="1">
    <source>
        <dbReference type="EMBL" id="APD13345.1"/>
    </source>
</evidence>
<gene>
    <name evidence="1" type="ORF">RO07_25220</name>
</gene>
<name>A0ABM6FRZ7_PANPU</name>
<evidence type="ECO:0000313" key="2">
    <source>
        <dbReference type="Proteomes" id="UP000035086"/>
    </source>
</evidence>
<accession>A0ABM6FRZ7</accession>
<dbReference type="Proteomes" id="UP000035086">
    <property type="component" value="Chromosome"/>
</dbReference>
<dbReference type="EMBL" id="CP010310">
    <property type="protein sequence ID" value="APD13345.1"/>
    <property type="molecule type" value="Genomic_DNA"/>
</dbReference>
<organism evidence="1 2">
    <name type="scientific">Pandoraea pulmonicola</name>
    <dbReference type="NCBI Taxonomy" id="93221"/>
    <lineage>
        <taxon>Bacteria</taxon>
        <taxon>Pseudomonadati</taxon>
        <taxon>Pseudomonadota</taxon>
        <taxon>Betaproteobacteria</taxon>
        <taxon>Burkholderiales</taxon>
        <taxon>Burkholderiaceae</taxon>
        <taxon>Pandoraea</taxon>
    </lineage>
</organism>
<reference evidence="1" key="1">
    <citation type="submission" date="2016-11" db="EMBL/GenBank/DDBJ databases">
        <title>Complete Genome Sequencing of Pandoraea pulmonicola DSM 16583.</title>
        <authorList>
            <person name="Chan K.-G."/>
        </authorList>
    </citation>
    <scope>NUCLEOTIDE SEQUENCE</scope>
    <source>
        <strain evidence="1">DSM 16583</strain>
    </source>
</reference>
<protein>
    <submittedName>
        <fullName evidence="1">Uncharacterized protein</fullName>
    </submittedName>
</protein>
<proteinExistence type="predicted"/>
<keyword evidence="2" id="KW-1185">Reference proteome</keyword>
<sequence>MLRRMGGRRLWHFGGLKYDNGNIVVTQCIETVLKQLLQALDQDCVIQRTIIGHHYGRMHGLARIATLRQRIADMNTRGKHSLDRLNCLLQSMLDPRDQTSALGRWRVDERICRKQIGDRLVIASWQPVPIQQANRIREIATTHFDLEAPFPKLLFLGLDVMTLQKRDGFIRLPLT</sequence>